<name>A0A2T8KKK5_9POAL</name>
<evidence type="ECO:0000313" key="1">
    <source>
        <dbReference type="EMBL" id="PVH62706.1"/>
    </source>
</evidence>
<accession>A0A2T8KKK5</accession>
<dbReference type="Gene3D" id="3.40.395.10">
    <property type="entry name" value="Adenoviral Proteinase, Chain A"/>
    <property type="match status" value="1"/>
</dbReference>
<dbReference type="Proteomes" id="UP000243499">
    <property type="component" value="Chromosome 3"/>
</dbReference>
<proteinExistence type="predicted"/>
<dbReference type="SUPFAM" id="SSF54001">
    <property type="entry name" value="Cysteine proteinases"/>
    <property type="match status" value="1"/>
</dbReference>
<reference evidence="1" key="1">
    <citation type="submission" date="2018-04" db="EMBL/GenBank/DDBJ databases">
        <title>WGS assembly of Panicum hallii.</title>
        <authorList>
            <person name="Lovell J."/>
            <person name="Jenkins J."/>
            <person name="Lowry D."/>
            <person name="Mamidi S."/>
            <person name="Sreedasyam A."/>
            <person name="Weng X."/>
            <person name="Barry K."/>
            <person name="Bonette J."/>
            <person name="Campitelli B."/>
            <person name="Daum C."/>
            <person name="Gordon S."/>
            <person name="Gould B."/>
            <person name="Lipzen A."/>
            <person name="Macqueen A."/>
            <person name="Palacio-Mejia J."/>
            <person name="Plott C."/>
            <person name="Shakirov E."/>
            <person name="Shu S."/>
            <person name="Yoshinaga Y."/>
            <person name="Zane M."/>
            <person name="Rokhsar D."/>
            <person name="Grimwood J."/>
            <person name="Schmutz J."/>
            <person name="Juenger T."/>
        </authorList>
    </citation>
    <scope>NUCLEOTIDE SEQUENCE [LARGE SCALE GENOMIC DNA]</scope>
    <source>
        <strain evidence="1">FIL2</strain>
    </source>
</reference>
<protein>
    <recommendedName>
        <fullName evidence="2">Ubiquitin-like protease family profile domain-containing protein</fullName>
    </recommendedName>
</protein>
<evidence type="ECO:0008006" key="2">
    <source>
        <dbReference type="Google" id="ProtNLM"/>
    </source>
</evidence>
<dbReference type="InterPro" id="IPR038765">
    <property type="entry name" value="Papain-like_cys_pep_sf"/>
</dbReference>
<organism evidence="1">
    <name type="scientific">Panicum hallii</name>
    <dbReference type="NCBI Taxonomy" id="206008"/>
    <lineage>
        <taxon>Eukaryota</taxon>
        <taxon>Viridiplantae</taxon>
        <taxon>Streptophyta</taxon>
        <taxon>Embryophyta</taxon>
        <taxon>Tracheophyta</taxon>
        <taxon>Spermatophyta</taxon>
        <taxon>Magnoliopsida</taxon>
        <taxon>Liliopsida</taxon>
        <taxon>Poales</taxon>
        <taxon>Poaceae</taxon>
        <taxon>PACMAD clade</taxon>
        <taxon>Panicoideae</taxon>
        <taxon>Panicodae</taxon>
        <taxon>Paniceae</taxon>
        <taxon>Panicinae</taxon>
        <taxon>Panicum</taxon>
        <taxon>Panicum sect. Panicum</taxon>
    </lineage>
</organism>
<dbReference type="AlphaFoldDB" id="A0A2T8KKK5"/>
<dbReference type="Gramene" id="PVH62706">
    <property type="protein sequence ID" value="PVH62706"/>
    <property type="gene ID" value="PAHAL_3G374500"/>
</dbReference>
<sequence>MDSTILDLQCRLWGEERDDRIILSQSAARGLITTGSQSSRRSLRLELKEEKLEKTAQIFIPLLHSKHWFLIVDETVHFLDSLPTPSRVKLVLDVLLVLRNIIKESAPMIDIFNYKFRIPPVQKQGNRYAFPDNVSFYFSVTPFS</sequence>
<gene>
    <name evidence="1" type="ORF">PAHAL_3G374500</name>
</gene>
<dbReference type="EMBL" id="CM008048">
    <property type="protein sequence ID" value="PVH62706.1"/>
    <property type="molecule type" value="Genomic_DNA"/>
</dbReference>